<accession>A0ABW5Z5B4</accession>
<proteinExistence type="predicted"/>
<keyword evidence="2" id="KW-1185">Reference proteome</keyword>
<gene>
    <name evidence="1" type="ORF">ACFSX9_02185</name>
</gene>
<name>A0ABW5Z5B4_9FLAO</name>
<dbReference type="EMBL" id="JBHUOL010000006">
    <property type="protein sequence ID" value="MFD2907535.1"/>
    <property type="molecule type" value="Genomic_DNA"/>
</dbReference>
<protein>
    <submittedName>
        <fullName evidence="1">Uncharacterized protein</fullName>
    </submittedName>
</protein>
<dbReference type="RefSeq" id="WP_379803819.1">
    <property type="nucleotide sequence ID" value="NZ_JBHUOL010000006.1"/>
</dbReference>
<reference evidence="2" key="1">
    <citation type="journal article" date="2019" name="Int. J. Syst. Evol. Microbiol.">
        <title>The Global Catalogue of Microorganisms (GCM) 10K type strain sequencing project: providing services to taxonomists for standard genome sequencing and annotation.</title>
        <authorList>
            <consortium name="The Broad Institute Genomics Platform"/>
            <consortium name="The Broad Institute Genome Sequencing Center for Infectious Disease"/>
            <person name="Wu L."/>
            <person name="Ma J."/>
        </authorList>
    </citation>
    <scope>NUCLEOTIDE SEQUENCE [LARGE SCALE GENOMIC DNA]</scope>
    <source>
        <strain evidence="2">KCTC 52644</strain>
    </source>
</reference>
<evidence type="ECO:0000313" key="1">
    <source>
        <dbReference type="EMBL" id="MFD2907535.1"/>
    </source>
</evidence>
<dbReference type="Proteomes" id="UP001597549">
    <property type="component" value="Unassembled WGS sequence"/>
</dbReference>
<sequence>MAGKIKTNGDLGNHSIENRLIATRGKVNGKDVLTNDCVFNFMQNNAVEGLTFHILKTNKHHLPI</sequence>
<evidence type="ECO:0000313" key="2">
    <source>
        <dbReference type="Proteomes" id="UP001597549"/>
    </source>
</evidence>
<comment type="caution">
    <text evidence="1">The sequence shown here is derived from an EMBL/GenBank/DDBJ whole genome shotgun (WGS) entry which is preliminary data.</text>
</comment>
<organism evidence="1 2">
    <name type="scientific">Flavobacterium ardleyense</name>
    <dbReference type="NCBI Taxonomy" id="2038737"/>
    <lineage>
        <taxon>Bacteria</taxon>
        <taxon>Pseudomonadati</taxon>
        <taxon>Bacteroidota</taxon>
        <taxon>Flavobacteriia</taxon>
        <taxon>Flavobacteriales</taxon>
        <taxon>Flavobacteriaceae</taxon>
        <taxon>Flavobacterium</taxon>
    </lineage>
</organism>